<dbReference type="InterPro" id="IPR050171">
    <property type="entry name" value="MFS_Transporters"/>
</dbReference>
<keyword evidence="5 7" id="KW-1133">Transmembrane helix</keyword>
<evidence type="ECO:0000256" key="2">
    <source>
        <dbReference type="ARBA" id="ARBA00022448"/>
    </source>
</evidence>
<feature type="transmembrane region" description="Helical" evidence="7">
    <location>
        <begin position="443"/>
        <end position="464"/>
    </location>
</feature>
<dbReference type="EMBL" id="JBHLXJ010000018">
    <property type="protein sequence ID" value="MFC0351451.1"/>
    <property type="molecule type" value="Genomic_DNA"/>
</dbReference>
<keyword evidence="10" id="KW-1185">Reference proteome</keyword>
<feature type="transmembrane region" description="Helical" evidence="7">
    <location>
        <begin position="83"/>
        <end position="99"/>
    </location>
</feature>
<sequence length="569" mass="63253">MTKLPKTPFPRAFYVANIMEIFERLAWYGFFTLSSLYITSPTAQGGLGFTDKERGFLQGMIPFLLYLLPVITGALADRFGYRRMFLISFVIMCPSYYLLGQVHQFWTFFLLFFAVAVGAACFKPVVVGTIGRSTDDTNRGLGFGVFYTMVNIGGFIGPFVAGYVRAVSWDMVFIMSAIWIGINFIPALFFYKEPEHDSDKDQRSLKLVLLEVQEVLGNARLALMVVPAIIALMVTTRLGIALHYYLLGVAAWLGLNFLWTIVSQSSTSNQTSNSTVWYRQSVRVGNLPFVLYLIILTGFWVVYFQLFTTLPVFIRDFVDTKDVVSVVQQYVPSWLDFVAGVNVDQLSAALPALAQKYNTGMDATALRQISFELVNYKVMVPDAALRMGLADLKVGSVQAKQLADIWSQQYRQVNPEYIVNVGFGMIVLCQIGLSAYIQRWRALPILVFGTLILSVGIALCGLGASLTLGGFTVIFAVVIFSIGEMVASPKSQEYVAAIAPKSKTAMYMGYYFVSLALGNLFAGLLSGWAYTAIAKDMQQPLLMWALFAAIGVMTALGLLIFNNWLKRRP</sequence>
<feature type="transmembrane region" description="Helical" evidence="7">
    <location>
        <begin position="542"/>
        <end position="565"/>
    </location>
</feature>
<feature type="transmembrane region" description="Helical" evidence="7">
    <location>
        <begin position="105"/>
        <end position="128"/>
    </location>
</feature>
<feature type="transmembrane region" description="Helical" evidence="7">
    <location>
        <begin position="140"/>
        <end position="160"/>
    </location>
</feature>
<dbReference type="RefSeq" id="WP_390214068.1">
    <property type="nucleotide sequence ID" value="NZ_JBHLXJ010000018.1"/>
</dbReference>
<keyword evidence="6 7" id="KW-0472">Membrane</keyword>
<evidence type="ECO:0000256" key="4">
    <source>
        <dbReference type="ARBA" id="ARBA00022692"/>
    </source>
</evidence>
<dbReference type="InterPro" id="IPR020846">
    <property type="entry name" value="MFS_dom"/>
</dbReference>
<feature type="transmembrane region" description="Helical" evidence="7">
    <location>
        <begin position="417"/>
        <end position="436"/>
    </location>
</feature>
<dbReference type="InterPro" id="IPR036259">
    <property type="entry name" value="MFS_trans_sf"/>
</dbReference>
<feature type="transmembrane region" description="Helical" evidence="7">
    <location>
        <begin position="172"/>
        <end position="191"/>
    </location>
</feature>
<keyword evidence="4 7" id="KW-0812">Transmembrane</keyword>
<feature type="transmembrane region" description="Helical" evidence="7">
    <location>
        <begin position="21"/>
        <end position="39"/>
    </location>
</feature>
<name>A0ABV6IHY1_9BURK</name>
<evidence type="ECO:0000256" key="6">
    <source>
        <dbReference type="ARBA" id="ARBA00023136"/>
    </source>
</evidence>
<evidence type="ECO:0000313" key="10">
    <source>
        <dbReference type="Proteomes" id="UP001589844"/>
    </source>
</evidence>
<organism evidence="9 10">
    <name type="scientific">Undibacterium danionis</name>
    <dbReference type="NCBI Taxonomy" id="1812100"/>
    <lineage>
        <taxon>Bacteria</taxon>
        <taxon>Pseudomonadati</taxon>
        <taxon>Pseudomonadota</taxon>
        <taxon>Betaproteobacteria</taxon>
        <taxon>Burkholderiales</taxon>
        <taxon>Oxalobacteraceae</taxon>
        <taxon>Undibacterium</taxon>
    </lineage>
</organism>
<evidence type="ECO:0000256" key="3">
    <source>
        <dbReference type="ARBA" id="ARBA00022475"/>
    </source>
</evidence>
<evidence type="ECO:0000256" key="1">
    <source>
        <dbReference type="ARBA" id="ARBA00004651"/>
    </source>
</evidence>
<feature type="transmembrane region" description="Helical" evidence="7">
    <location>
        <begin position="59"/>
        <end position="76"/>
    </location>
</feature>
<reference evidence="9 10" key="1">
    <citation type="submission" date="2024-09" db="EMBL/GenBank/DDBJ databases">
        <authorList>
            <person name="Sun Q."/>
            <person name="Mori K."/>
        </authorList>
    </citation>
    <scope>NUCLEOTIDE SEQUENCE [LARGE SCALE GENOMIC DNA]</scope>
    <source>
        <strain evidence="9 10">CCM 8677</strain>
    </source>
</reference>
<dbReference type="PROSITE" id="PS50850">
    <property type="entry name" value="MFS"/>
    <property type="match status" value="1"/>
</dbReference>
<dbReference type="InterPro" id="IPR011701">
    <property type="entry name" value="MFS"/>
</dbReference>
<comment type="caution">
    <text evidence="9">The sequence shown here is derived from an EMBL/GenBank/DDBJ whole genome shotgun (WGS) entry which is preliminary data.</text>
</comment>
<dbReference type="Gene3D" id="1.20.1250.20">
    <property type="entry name" value="MFS general substrate transporter like domains"/>
    <property type="match status" value="2"/>
</dbReference>
<protein>
    <submittedName>
        <fullName evidence="9">MFS transporter</fullName>
    </submittedName>
</protein>
<feature type="transmembrane region" description="Helical" evidence="7">
    <location>
        <begin position="470"/>
        <end position="487"/>
    </location>
</feature>
<feature type="transmembrane region" description="Helical" evidence="7">
    <location>
        <begin position="508"/>
        <end position="530"/>
    </location>
</feature>
<comment type="subcellular location">
    <subcellularLocation>
        <location evidence="1">Cell membrane</location>
        <topology evidence="1">Multi-pass membrane protein</topology>
    </subcellularLocation>
</comment>
<feature type="domain" description="Major facilitator superfamily (MFS) profile" evidence="8">
    <location>
        <begin position="15"/>
        <end position="569"/>
    </location>
</feature>
<dbReference type="Proteomes" id="UP001589844">
    <property type="component" value="Unassembled WGS sequence"/>
</dbReference>
<dbReference type="PANTHER" id="PTHR23517:SF2">
    <property type="entry name" value="MULTIDRUG RESISTANCE PROTEIN MDTH"/>
    <property type="match status" value="1"/>
</dbReference>
<evidence type="ECO:0000259" key="8">
    <source>
        <dbReference type="PROSITE" id="PS50850"/>
    </source>
</evidence>
<accession>A0ABV6IHY1</accession>
<feature type="transmembrane region" description="Helical" evidence="7">
    <location>
        <begin position="289"/>
        <end position="314"/>
    </location>
</feature>
<gene>
    <name evidence="9" type="ORF">ACFFJH_16645</name>
</gene>
<dbReference type="Pfam" id="PF07690">
    <property type="entry name" value="MFS_1"/>
    <property type="match status" value="1"/>
</dbReference>
<dbReference type="PANTHER" id="PTHR23517">
    <property type="entry name" value="RESISTANCE PROTEIN MDTM, PUTATIVE-RELATED-RELATED"/>
    <property type="match status" value="1"/>
</dbReference>
<evidence type="ECO:0000256" key="7">
    <source>
        <dbReference type="SAM" id="Phobius"/>
    </source>
</evidence>
<keyword evidence="3" id="KW-1003">Cell membrane</keyword>
<proteinExistence type="predicted"/>
<dbReference type="SUPFAM" id="SSF103473">
    <property type="entry name" value="MFS general substrate transporter"/>
    <property type="match status" value="2"/>
</dbReference>
<evidence type="ECO:0000256" key="5">
    <source>
        <dbReference type="ARBA" id="ARBA00022989"/>
    </source>
</evidence>
<keyword evidence="2" id="KW-0813">Transport</keyword>
<evidence type="ECO:0000313" key="9">
    <source>
        <dbReference type="EMBL" id="MFC0351451.1"/>
    </source>
</evidence>
<feature type="transmembrane region" description="Helical" evidence="7">
    <location>
        <begin position="212"/>
        <end position="234"/>
    </location>
</feature>
<feature type="transmembrane region" description="Helical" evidence="7">
    <location>
        <begin position="240"/>
        <end position="262"/>
    </location>
</feature>